<dbReference type="InterPro" id="IPR036390">
    <property type="entry name" value="WH_DNA-bd_sf"/>
</dbReference>
<dbReference type="InterPro" id="IPR000847">
    <property type="entry name" value="LysR_HTH_N"/>
</dbReference>
<dbReference type="FunFam" id="1.10.10.10:FF:000001">
    <property type="entry name" value="LysR family transcriptional regulator"/>
    <property type="match status" value="1"/>
</dbReference>
<dbReference type="PROSITE" id="PS50931">
    <property type="entry name" value="HTH_LYSR"/>
    <property type="match status" value="1"/>
</dbReference>
<dbReference type="SUPFAM" id="SSF53850">
    <property type="entry name" value="Periplasmic binding protein-like II"/>
    <property type="match status" value="1"/>
</dbReference>
<dbReference type="PANTHER" id="PTHR30537:SF3">
    <property type="entry name" value="TRANSCRIPTIONAL REGULATORY PROTEIN"/>
    <property type="match status" value="1"/>
</dbReference>
<dbReference type="InterPro" id="IPR036388">
    <property type="entry name" value="WH-like_DNA-bd_sf"/>
</dbReference>
<evidence type="ECO:0000313" key="7">
    <source>
        <dbReference type="Proteomes" id="UP000295023"/>
    </source>
</evidence>
<dbReference type="CDD" id="cd08422">
    <property type="entry name" value="PBP2_CrgA_like"/>
    <property type="match status" value="1"/>
</dbReference>
<protein>
    <submittedName>
        <fullName evidence="6">LysR family transcriptional regulator</fullName>
    </submittedName>
</protein>
<evidence type="ECO:0000256" key="2">
    <source>
        <dbReference type="ARBA" id="ARBA00023015"/>
    </source>
</evidence>
<evidence type="ECO:0000256" key="1">
    <source>
        <dbReference type="ARBA" id="ARBA00009437"/>
    </source>
</evidence>
<proteinExistence type="inferred from homology"/>
<dbReference type="GO" id="GO:0003700">
    <property type="term" value="F:DNA-binding transcription factor activity"/>
    <property type="evidence" value="ECO:0007669"/>
    <property type="project" value="InterPro"/>
</dbReference>
<gene>
    <name evidence="6" type="ORF">EXY23_23130</name>
</gene>
<sequence length="320" mass="35718">MERTRHLEMLVRVVEGGSFVAAAAALGLTPSAVSHGIAQLERHLGARLLNRTTRQLRPTEEGEAAYRYGREMLDRLDEMEASIAMQGRSEHVAGTLRVGMSPALGRNVVGPRLRAFYRRYPDLKVKFLAQYQPREMQMAGMDVLLRVEHPGDTAQYKGLVTHLLGNIRHAAYAAPSYLAEAGTPREPEALREHCCLLYKPPQVHRPADEWVFERDGTRRLVRVPDTMETDDREMLLSMATGGCGIIRIGMINPAVIGSGALVRLLPGWSCPPGPPIYALYRRTPEPLPRIVVFLDFVAKALVEFDPRQEMMIRPPPPSAK</sequence>
<dbReference type="InterPro" id="IPR058163">
    <property type="entry name" value="LysR-type_TF_proteobact-type"/>
</dbReference>
<comment type="similarity">
    <text evidence="1">Belongs to the LysR transcriptional regulatory family.</text>
</comment>
<dbReference type="Gene3D" id="3.40.190.290">
    <property type="match status" value="1"/>
</dbReference>
<dbReference type="PANTHER" id="PTHR30537">
    <property type="entry name" value="HTH-TYPE TRANSCRIPTIONAL REGULATOR"/>
    <property type="match status" value="1"/>
</dbReference>
<dbReference type="GO" id="GO:0043565">
    <property type="term" value="F:sequence-specific DNA binding"/>
    <property type="evidence" value="ECO:0007669"/>
    <property type="project" value="TreeGrafter"/>
</dbReference>
<evidence type="ECO:0000256" key="3">
    <source>
        <dbReference type="ARBA" id="ARBA00023125"/>
    </source>
</evidence>
<dbReference type="GO" id="GO:0006351">
    <property type="term" value="P:DNA-templated transcription"/>
    <property type="evidence" value="ECO:0007669"/>
    <property type="project" value="TreeGrafter"/>
</dbReference>
<dbReference type="SUPFAM" id="SSF46785">
    <property type="entry name" value="Winged helix' DNA-binding domain"/>
    <property type="match status" value="1"/>
</dbReference>
<dbReference type="Proteomes" id="UP000295023">
    <property type="component" value="Unassembled WGS sequence"/>
</dbReference>
<feature type="domain" description="HTH lysR-type" evidence="5">
    <location>
        <begin position="1"/>
        <end position="59"/>
    </location>
</feature>
<keyword evidence="2" id="KW-0805">Transcription regulation</keyword>
<evidence type="ECO:0000259" key="5">
    <source>
        <dbReference type="PROSITE" id="PS50931"/>
    </source>
</evidence>
<dbReference type="Pfam" id="PF03466">
    <property type="entry name" value="LysR_substrate"/>
    <property type="match status" value="1"/>
</dbReference>
<keyword evidence="7" id="KW-1185">Reference proteome</keyword>
<dbReference type="OrthoDB" id="9812435at2"/>
<accession>A0A4R4D721</accession>
<dbReference type="InterPro" id="IPR005119">
    <property type="entry name" value="LysR_subst-bd"/>
</dbReference>
<comment type="caution">
    <text evidence="6">The sequence shown here is derived from an EMBL/GenBank/DDBJ whole genome shotgun (WGS) entry which is preliminary data.</text>
</comment>
<dbReference type="AlphaFoldDB" id="A0A4R4D721"/>
<keyword evidence="3" id="KW-0238">DNA-binding</keyword>
<organism evidence="6 7">
    <name type="scientific">Roseicella aquatilis</name>
    <dbReference type="NCBI Taxonomy" id="2527868"/>
    <lineage>
        <taxon>Bacteria</taxon>
        <taxon>Pseudomonadati</taxon>
        <taxon>Pseudomonadota</taxon>
        <taxon>Alphaproteobacteria</taxon>
        <taxon>Acetobacterales</taxon>
        <taxon>Roseomonadaceae</taxon>
        <taxon>Roseicella</taxon>
    </lineage>
</organism>
<name>A0A4R4D721_9PROT</name>
<evidence type="ECO:0000256" key="4">
    <source>
        <dbReference type="ARBA" id="ARBA00023163"/>
    </source>
</evidence>
<dbReference type="RefSeq" id="WP_132295460.1">
    <property type="nucleotide sequence ID" value="NZ_SKBM01000032.1"/>
</dbReference>
<keyword evidence="4" id="KW-0804">Transcription</keyword>
<dbReference type="Pfam" id="PF00126">
    <property type="entry name" value="HTH_1"/>
    <property type="match status" value="1"/>
</dbReference>
<reference evidence="6 7" key="1">
    <citation type="submission" date="2019-03" db="EMBL/GenBank/DDBJ databases">
        <title>Paracraurococcus aquatilis NE82 genome sequence.</title>
        <authorList>
            <person name="Zhao Y."/>
            <person name="Du Z."/>
        </authorList>
    </citation>
    <scope>NUCLEOTIDE SEQUENCE [LARGE SCALE GENOMIC DNA]</scope>
    <source>
        <strain evidence="6 7">NE82</strain>
    </source>
</reference>
<dbReference type="EMBL" id="SKBM01000032">
    <property type="protein sequence ID" value="TCZ54569.1"/>
    <property type="molecule type" value="Genomic_DNA"/>
</dbReference>
<dbReference type="Gene3D" id="1.10.10.10">
    <property type="entry name" value="Winged helix-like DNA-binding domain superfamily/Winged helix DNA-binding domain"/>
    <property type="match status" value="1"/>
</dbReference>
<evidence type="ECO:0000313" key="6">
    <source>
        <dbReference type="EMBL" id="TCZ54569.1"/>
    </source>
</evidence>